<feature type="non-terminal residue" evidence="1">
    <location>
        <position position="1"/>
    </location>
</feature>
<dbReference type="EMBL" id="JAQQBR010003540">
    <property type="protein sequence ID" value="KAK0156688.1"/>
    <property type="molecule type" value="Genomic_DNA"/>
</dbReference>
<dbReference type="Proteomes" id="UP001168972">
    <property type="component" value="Unassembled WGS sequence"/>
</dbReference>
<evidence type="ECO:0000313" key="2">
    <source>
        <dbReference type="Proteomes" id="UP001168972"/>
    </source>
</evidence>
<evidence type="ECO:0000313" key="1">
    <source>
        <dbReference type="EMBL" id="KAK0156688.1"/>
    </source>
</evidence>
<dbReference type="AlphaFoldDB" id="A0AA39EZC3"/>
<protein>
    <submittedName>
        <fullName evidence="1">Uncharacterized protein</fullName>
    </submittedName>
</protein>
<gene>
    <name evidence="1" type="ORF">PV327_011713</name>
</gene>
<accession>A0AA39EZC3</accession>
<name>A0AA39EZC3_MICHY</name>
<keyword evidence="2" id="KW-1185">Reference proteome</keyword>
<feature type="non-terminal residue" evidence="1">
    <location>
        <position position="226"/>
    </location>
</feature>
<reference evidence="1" key="1">
    <citation type="journal article" date="2023" name="bioRxiv">
        <title>Scaffold-level genome assemblies of two parasitoid biocontrol wasps reveal the parthenogenesis mechanism and an associated novel virus.</title>
        <authorList>
            <person name="Inwood S."/>
            <person name="Skelly J."/>
            <person name="Guhlin J."/>
            <person name="Harrop T."/>
            <person name="Goldson S."/>
            <person name="Dearden P."/>
        </authorList>
    </citation>
    <scope>NUCLEOTIDE SEQUENCE</scope>
    <source>
        <strain evidence="1">Lincoln</strain>
        <tissue evidence="1">Whole body</tissue>
    </source>
</reference>
<reference evidence="1" key="2">
    <citation type="submission" date="2023-03" db="EMBL/GenBank/DDBJ databases">
        <authorList>
            <person name="Inwood S.N."/>
            <person name="Skelly J.G."/>
            <person name="Guhlin J."/>
            <person name="Harrop T.W.R."/>
            <person name="Goldson S.G."/>
            <person name="Dearden P.K."/>
        </authorList>
    </citation>
    <scope>NUCLEOTIDE SEQUENCE</scope>
    <source>
        <strain evidence="1">Lincoln</strain>
        <tissue evidence="1">Whole body</tissue>
    </source>
</reference>
<proteinExistence type="predicted"/>
<comment type="caution">
    <text evidence="1">The sequence shown here is derived from an EMBL/GenBank/DDBJ whole genome shotgun (WGS) entry which is preliminary data.</text>
</comment>
<organism evidence="1 2">
    <name type="scientific">Microctonus hyperodae</name>
    <name type="common">Parasitoid wasp</name>
    <dbReference type="NCBI Taxonomy" id="165561"/>
    <lineage>
        <taxon>Eukaryota</taxon>
        <taxon>Metazoa</taxon>
        <taxon>Ecdysozoa</taxon>
        <taxon>Arthropoda</taxon>
        <taxon>Hexapoda</taxon>
        <taxon>Insecta</taxon>
        <taxon>Pterygota</taxon>
        <taxon>Neoptera</taxon>
        <taxon>Endopterygota</taxon>
        <taxon>Hymenoptera</taxon>
        <taxon>Apocrita</taxon>
        <taxon>Ichneumonoidea</taxon>
        <taxon>Braconidae</taxon>
        <taxon>Euphorinae</taxon>
        <taxon>Microctonus</taxon>
    </lineage>
</organism>
<sequence length="226" mass="25327">APTFSVEVAPYSIDSKRENYTTQSRVDGSIKAKGAGYIPINGLKIGRKRKASNDEEIIYSDNNNETDSSSEYSDDNFDIELNNPIITNNVTVTKQPPIVVSLTDKLTFLNIKTKINEIKLNVNYKCNGKFLAITPLNNEAHTKITEVLKNLKAEFHSYARKSEIKPKIILKGLPVLPIEVISNELQGININVTNIYMLRSKTNNNPNLATYLITVENTSILKEIIK</sequence>